<dbReference type="InterPro" id="IPR056681">
    <property type="entry name" value="DUF7779"/>
</dbReference>
<dbReference type="GO" id="GO:0009116">
    <property type="term" value="P:nucleoside metabolic process"/>
    <property type="evidence" value="ECO:0007669"/>
    <property type="project" value="InterPro"/>
</dbReference>
<dbReference type="PRINTS" id="PR00381">
    <property type="entry name" value="KINESINLIGHT"/>
</dbReference>
<dbReference type="Pfam" id="PF25000">
    <property type="entry name" value="DUF7779"/>
    <property type="match status" value="1"/>
</dbReference>
<dbReference type="Proteomes" id="UP000700596">
    <property type="component" value="Unassembled WGS sequence"/>
</dbReference>
<comment type="caution">
    <text evidence="3">The sequence shown here is derived from an EMBL/GenBank/DDBJ whole genome shotgun (WGS) entry which is preliminary data.</text>
</comment>
<proteinExistence type="predicted"/>
<dbReference type="SUPFAM" id="SSF53167">
    <property type="entry name" value="Purine and uridine phosphorylases"/>
    <property type="match status" value="1"/>
</dbReference>
<dbReference type="InterPro" id="IPR011990">
    <property type="entry name" value="TPR-like_helical_dom_sf"/>
</dbReference>
<dbReference type="Pfam" id="PF13424">
    <property type="entry name" value="TPR_12"/>
    <property type="match status" value="1"/>
</dbReference>
<accession>A0A9P9E0X2</accession>
<organism evidence="3 4">
    <name type="scientific">Dendryphion nanum</name>
    <dbReference type="NCBI Taxonomy" id="256645"/>
    <lineage>
        <taxon>Eukaryota</taxon>
        <taxon>Fungi</taxon>
        <taxon>Dikarya</taxon>
        <taxon>Ascomycota</taxon>
        <taxon>Pezizomycotina</taxon>
        <taxon>Dothideomycetes</taxon>
        <taxon>Pleosporomycetidae</taxon>
        <taxon>Pleosporales</taxon>
        <taxon>Torulaceae</taxon>
        <taxon>Dendryphion</taxon>
    </lineage>
</organism>
<feature type="domain" description="DUF7779" evidence="2">
    <location>
        <begin position="623"/>
        <end position="693"/>
    </location>
</feature>
<reference evidence="3" key="1">
    <citation type="journal article" date="2021" name="Nat. Commun.">
        <title>Genetic determinants of endophytism in the Arabidopsis root mycobiome.</title>
        <authorList>
            <person name="Mesny F."/>
            <person name="Miyauchi S."/>
            <person name="Thiergart T."/>
            <person name="Pickel B."/>
            <person name="Atanasova L."/>
            <person name="Karlsson M."/>
            <person name="Huettel B."/>
            <person name="Barry K.W."/>
            <person name="Haridas S."/>
            <person name="Chen C."/>
            <person name="Bauer D."/>
            <person name="Andreopoulos W."/>
            <person name="Pangilinan J."/>
            <person name="LaButti K."/>
            <person name="Riley R."/>
            <person name="Lipzen A."/>
            <person name="Clum A."/>
            <person name="Drula E."/>
            <person name="Henrissat B."/>
            <person name="Kohler A."/>
            <person name="Grigoriev I.V."/>
            <person name="Martin F.M."/>
            <person name="Hacquard S."/>
        </authorList>
    </citation>
    <scope>NUCLEOTIDE SEQUENCE</scope>
    <source>
        <strain evidence="3">MPI-CAGE-CH-0243</strain>
    </source>
</reference>
<dbReference type="Pfam" id="PF01048">
    <property type="entry name" value="PNP_UDP_1"/>
    <property type="match status" value="1"/>
</dbReference>
<keyword evidence="4" id="KW-1185">Reference proteome</keyword>
<protein>
    <submittedName>
        <fullName evidence="3">Kinesin light chain</fullName>
    </submittedName>
</protein>
<dbReference type="InterPro" id="IPR000845">
    <property type="entry name" value="Nucleoside_phosphorylase_d"/>
</dbReference>
<feature type="domain" description="Nucleoside phosphorylase" evidence="1">
    <location>
        <begin position="12"/>
        <end position="285"/>
    </location>
</feature>
<dbReference type="SUPFAM" id="SSF52540">
    <property type="entry name" value="P-loop containing nucleoside triphosphate hydrolases"/>
    <property type="match status" value="1"/>
</dbReference>
<dbReference type="InterPro" id="IPR035994">
    <property type="entry name" value="Nucleoside_phosphorylase_sf"/>
</dbReference>
<sequence length="973" mass="107387">MPRRLRPEEYTVGWICALPVELAAAQEVLDEEHKDQEPGFADNDENVYSLGSIGGHNVVIACLPAGRIGNNPAAAVATQMRATFKGIQFGLMVGIGGGVPSVEANIWLGDVVVSQPHQTASGVIQYDSGKTTLDGFQRTGSLNSPPQILLGAVAKVQANELRGRSRLSEHISKLECNSRFQRQTAGPDILFQATYDHEGGQTCDMCRSNRQESRQPRDNEVVVHYGTIASGNQVIKDGRMRDKLSKELGGVLCFEMEAAGLMNSFSCLVIRGICDYADSHKNKRWQPYAAGTAAAYAKEVLLAIPPADVTKARTVEGMIQDLKISNIHPPKPSPSLIVPFRRDDDFISRDALNMVHQICARPAARAALVGLGGIGKSQLAIEYAYQLRDESLDVWVFWVHAGTQARFEEGYRKIAEATKMDGWNDPKSNILQLVYAWLCDEANGRWVMIVDNADDSDVLFPPLQNTQAVGVVGPGQPTAAPLSDFLPQSPNGAILVTSRSQDVAFRLTGSHGSIIKVKPMDVEDGLALLHKKLSSVASKEGAVELLEVLDYMPLAITQAAAFIEQRAPRMSISRYVDDVRKSDTSRARLLQKDVGDSRRDGRASNSIITTWQISFEHIRTHIPSAARLLSLMSLFDRQGIPEALVYNQYRGEDGGEADFDDDVHTLISYSLVKMGADGSQFEMHRLVQFSTKRWLELSQELEIWQERYIMLMDDSYPVGLYENWPICQALFPHVQAAVGYRPDSAKALVAWASTLAKGAWYAGETGRYSVARDMGVSALEAREAILGAEHLDTLTSMNSYAIILQWQGDYKAAEEIFRRALEGREKVLGKEHSSTLTSMSNLALLLKEQGKYKEAKEINWRALKGREKTLGKAHPDTLISVSILASILQDQGKYKEAEEISWQALSEGKKALGKEHPYTLSSMSNLALLLLQQDKYNEAEEMGWRALEGREKTLGKDHPDTLKTAGTLKAFHG</sequence>
<evidence type="ECO:0000313" key="4">
    <source>
        <dbReference type="Proteomes" id="UP000700596"/>
    </source>
</evidence>
<dbReference type="Gene3D" id="3.40.50.1580">
    <property type="entry name" value="Nucleoside phosphorylase domain"/>
    <property type="match status" value="1"/>
</dbReference>
<evidence type="ECO:0000313" key="3">
    <source>
        <dbReference type="EMBL" id="KAH7128722.1"/>
    </source>
</evidence>
<name>A0A9P9E0X2_9PLEO</name>
<dbReference type="OrthoDB" id="20872at2759"/>
<dbReference type="EMBL" id="JAGMWT010000005">
    <property type="protein sequence ID" value="KAH7128722.1"/>
    <property type="molecule type" value="Genomic_DNA"/>
</dbReference>
<dbReference type="PANTHER" id="PTHR46082">
    <property type="entry name" value="ATP/GTP-BINDING PROTEIN-RELATED"/>
    <property type="match status" value="1"/>
</dbReference>
<dbReference type="AlphaFoldDB" id="A0A9P9E0X2"/>
<evidence type="ECO:0000259" key="2">
    <source>
        <dbReference type="Pfam" id="PF25000"/>
    </source>
</evidence>
<evidence type="ECO:0000259" key="1">
    <source>
        <dbReference type="Pfam" id="PF01048"/>
    </source>
</evidence>
<dbReference type="Pfam" id="PF13374">
    <property type="entry name" value="TPR_10"/>
    <property type="match status" value="3"/>
</dbReference>
<dbReference type="GO" id="GO:0003824">
    <property type="term" value="F:catalytic activity"/>
    <property type="evidence" value="ECO:0007669"/>
    <property type="project" value="InterPro"/>
</dbReference>
<gene>
    <name evidence="3" type="ORF">B0J11DRAFT_558115</name>
</gene>
<dbReference type="Gene3D" id="3.40.50.300">
    <property type="entry name" value="P-loop containing nucleotide triphosphate hydrolases"/>
    <property type="match status" value="1"/>
</dbReference>
<dbReference type="SUPFAM" id="SSF48452">
    <property type="entry name" value="TPR-like"/>
    <property type="match status" value="1"/>
</dbReference>
<dbReference type="PANTHER" id="PTHR46082:SF6">
    <property type="entry name" value="AAA+ ATPASE DOMAIN-CONTAINING PROTEIN-RELATED"/>
    <property type="match status" value="1"/>
</dbReference>
<dbReference type="InterPro" id="IPR053137">
    <property type="entry name" value="NLR-like"/>
</dbReference>
<dbReference type="InterPro" id="IPR027417">
    <property type="entry name" value="P-loop_NTPase"/>
</dbReference>
<dbReference type="Gene3D" id="1.25.40.10">
    <property type="entry name" value="Tetratricopeptide repeat domain"/>
    <property type="match status" value="2"/>
</dbReference>